<accession>A0ABM8EF57</accession>
<keyword evidence="1" id="KW-0472">Membrane</keyword>
<dbReference type="RefSeq" id="WP_281932805.1">
    <property type="nucleotide sequence ID" value="NZ_AP027146.1"/>
</dbReference>
<gene>
    <name evidence="2" type="ORF">SS37A_42180</name>
</gene>
<protein>
    <recommendedName>
        <fullName evidence="4">Isoprenylcysteine carboxyl methyltransferase</fullName>
    </recommendedName>
</protein>
<evidence type="ECO:0000313" key="2">
    <source>
        <dbReference type="EMBL" id="BDV36688.1"/>
    </source>
</evidence>
<feature type="transmembrane region" description="Helical" evidence="1">
    <location>
        <begin position="16"/>
        <end position="36"/>
    </location>
</feature>
<evidence type="ECO:0008006" key="4">
    <source>
        <dbReference type="Google" id="ProtNLM"/>
    </source>
</evidence>
<dbReference type="EMBL" id="AP027146">
    <property type="protein sequence ID" value="BDV36688.1"/>
    <property type="molecule type" value="Genomic_DNA"/>
</dbReference>
<proteinExistence type="predicted"/>
<dbReference type="Proteomes" id="UP001317629">
    <property type="component" value="Plasmid pSS37A-Re-4"/>
</dbReference>
<keyword evidence="1" id="KW-1133">Transmembrane helix</keyword>
<sequence length="64" mass="7347">MMNGPFLLGTPLLLDSFYGVAFVPPLVMLLATRAIIERLPLANRFPKYAAHAERKKYRFAPRVW</sequence>
<evidence type="ECO:0000256" key="1">
    <source>
        <dbReference type="SAM" id="Phobius"/>
    </source>
</evidence>
<geneLocation type="plasmid" evidence="2 3">
    <name>pSS37A-Re-4</name>
</geneLocation>
<name>A0ABM8EF57_9HYPH</name>
<keyword evidence="3" id="KW-1185">Reference proteome</keyword>
<keyword evidence="2" id="KW-0614">Plasmid</keyword>
<reference evidence="2 3" key="1">
    <citation type="journal article" date="2023" name="Int. J. Syst. Evol. Microbiol.">
        <title>Methylocystis iwaonis sp. nov., a type II methane-oxidizing bacterium from surface soil of a rice paddy field in Japan, and emended description of the genus Methylocystis (ex Whittenbury et al. 1970) Bowman et al. 1993.</title>
        <authorList>
            <person name="Kaise H."/>
            <person name="Sawadogo J.B."/>
            <person name="Alam M.S."/>
            <person name="Ueno C."/>
            <person name="Dianou D."/>
            <person name="Shinjo R."/>
            <person name="Asakawa S."/>
        </authorList>
    </citation>
    <scope>NUCLEOTIDE SEQUENCE [LARGE SCALE GENOMIC DNA]</scope>
    <source>
        <strain evidence="2 3">SS37A-Re</strain>
    </source>
</reference>
<evidence type="ECO:0000313" key="3">
    <source>
        <dbReference type="Proteomes" id="UP001317629"/>
    </source>
</evidence>
<organism evidence="2 3">
    <name type="scientific">Methylocystis iwaonis</name>
    <dbReference type="NCBI Taxonomy" id="2885079"/>
    <lineage>
        <taxon>Bacteria</taxon>
        <taxon>Pseudomonadati</taxon>
        <taxon>Pseudomonadota</taxon>
        <taxon>Alphaproteobacteria</taxon>
        <taxon>Hyphomicrobiales</taxon>
        <taxon>Methylocystaceae</taxon>
        <taxon>Methylocystis</taxon>
    </lineage>
</organism>
<keyword evidence="1" id="KW-0812">Transmembrane</keyword>